<evidence type="ECO:0000313" key="4">
    <source>
        <dbReference type="Proteomes" id="UP001589894"/>
    </source>
</evidence>
<dbReference type="InterPro" id="IPR026004">
    <property type="entry name" value="Septum_form"/>
</dbReference>
<accession>A0ABV6P2W2</accession>
<sequence>MRRWLGRAVAPALVTALAVVLGGCSTPAPTGLDNDLVDDWAPVGRPAIWTPDPGTCHVRAGEATVATYQPIACDQEHRAETIRVGRFGGADAERSTPPPPGSAAILTAHDACDRDAARLLGGDWRTGRLVLTLMLPRAAAWGVGARWYRCDLSETRSLDDDTAVARTSSLRGALAGESPLAHRCFQPKMINNDINFMDPVPCTRPHRAEFVGVYRAPEPTFEAFQRDDAATHRACMSRVARFAKLPDDSAIGVRVGSIYYHPDATAWAGGDRGVQCFLWMSDRDLTRSARDGGPGLLPVS</sequence>
<gene>
    <name evidence="3" type="ORF">ACFFHU_22070</name>
</gene>
<protein>
    <submittedName>
        <fullName evidence="3">Septum formation family protein</fullName>
    </submittedName>
</protein>
<dbReference type="Proteomes" id="UP001589894">
    <property type="component" value="Unassembled WGS sequence"/>
</dbReference>
<dbReference type="EMBL" id="JBHLUE010000017">
    <property type="protein sequence ID" value="MFC0566812.1"/>
    <property type="molecule type" value="Genomic_DNA"/>
</dbReference>
<feature type="chain" id="PRO_5045926417" evidence="1">
    <location>
        <begin position="31"/>
        <end position="300"/>
    </location>
</feature>
<dbReference type="PROSITE" id="PS51257">
    <property type="entry name" value="PROKAR_LIPOPROTEIN"/>
    <property type="match status" value="1"/>
</dbReference>
<evidence type="ECO:0000259" key="2">
    <source>
        <dbReference type="Pfam" id="PF13845"/>
    </source>
</evidence>
<evidence type="ECO:0000256" key="1">
    <source>
        <dbReference type="SAM" id="SignalP"/>
    </source>
</evidence>
<organism evidence="3 4">
    <name type="scientific">Plantactinospora siamensis</name>
    <dbReference type="NCBI Taxonomy" id="555372"/>
    <lineage>
        <taxon>Bacteria</taxon>
        <taxon>Bacillati</taxon>
        <taxon>Actinomycetota</taxon>
        <taxon>Actinomycetes</taxon>
        <taxon>Micromonosporales</taxon>
        <taxon>Micromonosporaceae</taxon>
        <taxon>Plantactinospora</taxon>
    </lineage>
</organism>
<keyword evidence="4" id="KW-1185">Reference proteome</keyword>
<feature type="domain" description="Septum formation-related" evidence="2">
    <location>
        <begin position="54"/>
        <end position="276"/>
    </location>
</feature>
<proteinExistence type="predicted"/>
<keyword evidence="1" id="KW-0732">Signal</keyword>
<dbReference type="Pfam" id="PF13845">
    <property type="entry name" value="Septum_form"/>
    <property type="match status" value="1"/>
</dbReference>
<feature type="signal peptide" evidence="1">
    <location>
        <begin position="1"/>
        <end position="30"/>
    </location>
</feature>
<name>A0ABV6P2W2_9ACTN</name>
<comment type="caution">
    <text evidence="3">The sequence shown here is derived from an EMBL/GenBank/DDBJ whole genome shotgun (WGS) entry which is preliminary data.</text>
</comment>
<dbReference type="RefSeq" id="WP_377341783.1">
    <property type="nucleotide sequence ID" value="NZ_JBHLUE010000017.1"/>
</dbReference>
<evidence type="ECO:0000313" key="3">
    <source>
        <dbReference type="EMBL" id="MFC0566812.1"/>
    </source>
</evidence>
<reference evidence="3 4" key="1">
    <citation type="submission" date="2024-09" db="EMBL/GenBank/DDBJ databases">
        <authorList>
            <person name="Sun Q."/>
            <person name="Mori K."/>
        </authorList>
    </citation>
    <scope>NUCLEOTIDE SEQUENCE [LARGE SCALE GENOMIC DNA]</scope>
    <source>
        <strain evidence="3 4">TBRC 2205</strain>
    </source>
</reference>